<feature type="transmembrane region" description="Helical" evidence="9">
    <location>
        <begin position="980"/>
        <end position="1002"/>
    </location>
</feature>
<proteinExistence type="predicted"/>
<dbReference type="EMBL" id="CP079105">
    <property type="protein sequence ID" value="QXQ13897.1"/>
    <property type="molecule type" value="Genomic_DNA"/>
</dbReference>
<evidence type="ECO:0000256" key="5">
    <source>
        <dbReference type="ARBA" id="ARBA00022984"/>
    </source>
</evidence>
<feature type="transmembrane region" description="Helical" evidence="9">
    <location>
        <begin position="283"/>
        <end position="305"/>
    </location>
</feature>
<evidence type="ECO:0000256" key="9">
    <source>
        <dbReference type="SAM" id="Phobius"/>
    </source>
</evidence>
<feature type="transmembrane region" description="Helical" evidence="9">
    <location>
        <begin position="459"/>
        <end position="480"/>
    </location>
</feature>
<keyword evidence="2" id="KW-1003">Cell membrane</keyword>
<feature type="transmembrane region" description="Helical" evidence="9">
    <location>
        <begin position="398"/>
        <end position="418"/>
    </location>
</feature>
<evidence type="ECO:0000256" key="1">
    <source>
        <dbReference type="ARBA" id="ARBA00004651"/>
    </source>
</evidence>
<evidence type="ECO:0000256" key="6">
    <source>
        <dbReference type="ARBA" id="ARBA00022989"/>
    </source>
</evidence>
<feature type="region of interest" description="Disordered" evidence="8">
    <location>
        <begin position="871"/>
        <end position="900"/>
    </location>
</feature>
<dbReference type="CDD" id="cd13123">
    <property type="entry name" value="MATE_MurJ_like"/>
    <property type="match status" value="1"/>
</dbReference>
<evidence type="ECO:0000256" key="4">
    <source>
        <dbReference type="ARBA" id="ARBA00022960"/>
    </source>
</evidence>
<feature type="transmembrane region" description="Helical" evidence="9">
    <location>
        <begin position="366"/>
        <end position="386"/>
    </location>
</feature>
<dbReference type="PANTHER" id="PTHR47019">
    <property type="entry name" value="LIPID II FLIPPASE MURJ"/>
    <property type="match status" value="1"/>
</dbReference>
<evidence type="ECO:0000313" key="10">
    <source>
        <dbReference type="EMBL" id="QXQ13897.1"/>
    </source>
</evidence>
<sequence>MSPSTDRRLLASTGSMAVATLASRITGFFKQTLLLTVLGGAVASSFTVASVIPNMISELVLGYVLTAIVVPVLVRAEREDPDRGAAFIRRLFTAACVLLGVAALFATAAAPLLTTHVFLSDDGQVNTALTTALSYLLLPAILCYGLTALLTAILNTREVFKPGAWAPVLNNLVVLATLGIYVLIPGEISLDPVRMGDPKLLTLGLGVLLGVVVQVLSLVPAIRREGVDLRPLWGIDRRLRRFGGMAVAIVLYVLISQIGWIVATRISSHVDAAGPAIYQQAWNLLQLPYGVFGVTVLTAIMPRLSRHAAADDTPAVVNDLSVATRWTLLALVPVAAFLTVAGPIIGTALFGYGNFGTADAHRLGEAVRWSAFALIPYALVLIHLRVFYAREEAWTPTWIVLGITTVKIGLSALAPLLAGGPGQVVVLLGSANALAYVAGAIIGGLLLHRSLGNLRLGSIARTGWAVLGAALAGVAVVAVADRLTGLHRLADVWGGPGALVAVVIDGLLMLIVTLTVLRLVGVPELVAVTRAVSRRLRRGSAGPVRSPRRPEEYDPLMDAETMVMPVIRVGPLYDARTETVPYAVPKGSVRGTAWQQYANEGVRVSDDATADISGGDAHADPQRGGIFTETKNNIPAGPRRVAATPPPIRDDGTADHAASPAPAGPSTGSNPAVRGPSLIPGASVAGGRYRLLAPHGGARGLMFWQALDTKLDREVALTFVDAEQNALTVTGEDGPQAILSRTLRLGRISSPGLARVLDVVRGSSGGIVVAEWTPGRSLREMADTRPSPVGAGRAIAALAAAAEQTHRAGSALSIDHPDRVRISVNGDAVLAFPATLADADPQSDVRGLGAMLYALITARWPLGGPPAGVSGTAAAAGTRTVGGLRPADRNPDGSPVEPRSIRPEVPFEISAIAVRALQPNRGVRTAATVQHVLEQASVVNQKTDLIPALRLGQRSPGATGHSLTDPEQVAAERARSKRTLMMIGGLGSLAVLVLALLGWWVANFLAGGGSQPLSEQNLGLTSTNAASADGSGGAEAGAAPVQPSGVTVYSPQGTADNAGAAGQVLDNNPGTTWRTDNYLQPLPALKPGLGLMLTLPAPTKLSEVWINSPSAGTGVEIRSAASENPAFDQTQVIGNATLTSGVTKIPINSDQPVSQVLIWINKLASNGGGQNQSIIADVGITAAP</sequence>
<keyword evidence="11" id="KW-1185">Reference proteome</keyword>
<protein>
    <submittedName>
        <fullName evidence="10">Murein biosynthesis integral membrane protein MurJ</fullName>
    </submittedName>
</protein>
<accession>A0ABX8S7V4</accession>
<feature type="transmembrane region" description="Helical" evidence="9">
    <location>
        <begin position="168"/>
        <end position="188"/>
    </location>
</feature>
<reference evidence="10" key="1">
    <citation type="submission" date="2021-07" db="EMBL/GenBank/DDBJ databases">
        <title>Candidatus Kaistella beijingensis sp. nov. isolated from a municipal wastewater treatment plant is involved in sludge foaming.</title>
        <authorList>
            <person name="Song Y."/>
            <person name="Liu S.-J."/>
        </authorList>
    </citation>
    <scope>NUCLEOTIDE SEQUENCE</scope>
    <source>
        <strain evidence="10">DSM 43998</strain>
    </source>
</reference>
<evidence type="ECO:0000256" key="2">
    <source>
        <dbReference type="ARBA" id="ARBA00022475"/>
    </source>
</evidence>
<dbReference type="Gene3D" id="1.10.510.10">
    <property type="entry name" value="Transferase(Phosphotransferase) domain 1"/>
    <property type="match status" value="1"/>
</dbReference>
<feature type="transmembrane region" description="Helical" evidence="9">
    <location>
        <begin position="200"/>
        <end position="222"/>
    </location>
</feature>
<comment type="subcellular location">
    <subcellularLocation>
        <location evidence="1">Cell membrane</location>
        <topology evidence="1">Multi-pass membrane protein</topology>
    </subcellularLocation>
</comment>
<feature type="transmembrane region" description="Helical" evidence="9">
    <location>
        <begin position="500"/>
        <end position="528"/>
    </location>
</feature>
<evidence type="ECO:0000256" key="7">
    <source>
        <dbReference type="ARBA" id="ARBA00023136"/>
    </source>
</evidence>
<dbReference type="Pfam" id="PF03023">
    <property type="entry name" value="MurJ"/>
    <property type="match status" value="1"/>
</dbReference>
<evidence type="ECO:0000313" key="11">
    <source>
        <dbReference type="Proteomes" id="UP000887023"/>
    </source>
</evidence>
<name>A0ABX8S7V4_9ACTN</name>
<evidence type="ECO:0000256" key="3">
    <source>
        <dbReference type="ARBA" id="ARBA00022692"/>
    </source>
</evidence>
<dbReference type="NCBIfam" id="TIGR01695">
    <property type="entry name" value="murJ_mviN"/>
    <property type="match status" value="1"/>
</dbReference>
<dbReference type="Gene3D" id="3.30.200.20">
    <property type="entry name" value="Phosphorylase Kinase, domain 1"/>
    <property type="match status" value="1"/>
</dbReference>
<dbReference type="InterPro" id="IPR004268">
    <property type="entry name" value="MurJ"/>
</dbReference>
<organism evidence="10 11">
    <name type="scientific">Skermania pinensis</name>
    <dbReference type="NCBI Taxonomy" id="39122"/>
    <lineage>
        <taxon>Bacteria</taxon>
        <taxon>Bacillati</taxon>
        <taxon>Actinomycetota</taxon>
        <taxon>Actinomycetes</taxon>
        <taxon>Mycobacteriales</taxon>
        <taxon>Gordoniaceae</taxon>
        <taxon>Skermania</taxon>
    </lineage>
</organism>
<keyword evidence="3 9" id="KW-0812">Transmembrane</keyword>
<feature type="transmembrane region" description="Helical" evidence="9">
    <location>
        <begin position="242"/>
        <end position="263"/>
    </location>
</feature>
<evidence type="ECO:0000256" key="8">
    <source>
        <dbReference type="SAM" id="MobiDB-lite"/>
    </source>
</evidence>
<feature type="transmembrane region" description="Helical" evidence="9">
    <location>
        <begin position="133"/>
        <end position="156"/>
    </location>
</feature>
<feature type="compositionally biased region" description="Low complexity" evidence="8">
    <location>
        <begin position="655"/>
        <end position="672"/>
    </location>
</feature>
<feature type="region of interest" description="Disordered" evidence="8">
    <location>
        <begin position="608"/>
        <end position="679"/>
    </location>
</feature>
<feature type="compositionally biased region" description="Low complexity" evidence="8">
    <location>
        <begin position="871"/>
        <end position="883"/>
    </location>
</feature>
<feature type="region of interest" description="Disordered" evidence="8">
    <location>
        <begin position="1024"/>
        <end position="1046"/>
    </location>
</feature>
<keyword evidence="5" id="KW-0573">Peptidoglycan synthesis</keyword>
<keyword evidence="7 9" id="KW-0472">Membrane</keyword>
<feature type="transmembrane region" description="Helical" evidence="9">
    <location>
        <begin position="59"/>
        <end position="76"/>
    </location>
</feature>
<keyword evidence="4" id="KW-0133">Cell shape</keyword>
<feature type="transmembrane region" description="Helical" evidence="9">
    <location>
        <begin position="33"/>
        <end position="53"/>
    </location>
</feature>
<dbReference type="Proteomes" id="UP000887023">
    <property type="component" value="Chromosome"/>
</dbReference>
<keyword evidence="6 9" id="KW-1133">Transmembrane helix</keyword>
<dbReference type="PANTHER" id="PTHR47019:SF1">
    <property type="entry name" value="LIPID II FLIPPASE MURJ"/>
    <property type="match status" value="1"/>
</dbReference>
<dbReference type="InterPro" id="IPR051050">
    <property type="entry name" value="Lipid_II_flippase_MurJ/MviN"/>
</dbReference>
<gene>
    <name evidence="10" type="primary">murJ</name>
    <name evidence="10" type="ORF">KV203_19395</name>
</gene>
<feature type="transmembrane region" description="Helical" evidence="9">
    <location>
        <begin position="424"/>
        <end position="447"/>
    </location>
</feature>
<feature type="transmembrane region" description="Helical" evidence="9">
    <location>
        <begin position="88"/>
        <end position="113"/>
    </location>
</feature>
<dbReference type="PRINTS" id="PR01806">
    <property type="entry name" value="VIRFACTRMVIN"/>
</dbReference>
<feature type="transmembrane region" description="Helical" evidence="9">
    <location>
        <begin position="326"/>
        <end position="346"/>
    </location>
</feature>
<dbReference type="CDD" id="cd13973">
    <property type="entry name" value="PK_MviN-like"/>
    <property type="match status" value="1"/>
</dbReference>